<dbReference type="EMBL" id="WITC01000033">
    <property type="protein sequence ID" value="MQX14631.1"/>
    <property type="molecule type" value="Genomic_DNA"/>
</dbReference>
<dbReference type="AlphaFoldDB" id="A0A6N7L9Y8"/>
<name>A0A6N7L9Y8_SINTE</name>
<reference evidence="1 2" key="1">
    <citation type="journal article" date="2013" name="Genome Biol.">
        <title>Comparative genomics of the core and accessory genomes of 48 Sinorhizobium strains comprising five genospecies.</title>
        <authorList>
            <person name="Sugawara M."/>
            <person name="Epstein B."/>
            <person name="Badgley B.D."/>
            <person name="Unno T."/>
            <person name="Xu L."/>
            <person name="Reese J."/>
            <person name="Gyaneshwar P."/>
            <person name="Denny R."/>
            <person name="Mudge J."/>
            <person name="Bharti A.K."/>
            <person name="Farmer A.D."/>
            <person name="May G.D."/>
            <person name="Woodward J.E."/>
            <person name="Medigue C."/>
            <person name="Vallenet D."/>
            <person name="Lajus A."/>
            <person name="Rouy Z."/>
            <person name="Martinez-Vaz B."/>
            <person name="Tiffin P."/>
            <person name="Young N.D."/>
            <person name="Sadowsky M.J."/>
        </authorList>
    </citation>
    <scope>NUCLEOTIDE SEQUENCE [LARGE SCALE GENOMIC DNA]</scope>
    <source>
        <strain evidence="1 2">USDA4894</strain>
    </source>
</reference>
<comment type="caution">
    <text evidence="1">The sequence shown here is derived from an EMBL/GenBank/DDBJ whole genome shotgun (WGS) entry which is preliminary data.</text>
</comment>
<evidence type="ECO:0000313" key="1">
    <source>
        <dbReference type="EMBL" id="MQX14631.1"/>
    </source>
</evidence>
<dbReference type="RefSeq" id="WP_153437772.1">
    <property type="nucleotide sequence ID" value="NZ_JACIGA010000008.1"/>
</dbReference>
<dbReference type="Proteomes" id="UP000439983">
    <property type="component" value="Unassembled WGS sequence"/>
</dbReference>
<gene>
    <name evidence="1" type="ORF">GHK62_07585</name>
</gene>
<accession>A0A6N7L9Y8</accession>
<evidence type="ECO:0000313" key="2">
    <source>
        <dbReference type="Proteomes" id="UP000439983"/>
    </source>
</evidence>
<sequence length="65" mass="7077">MRLAFSLLLAAIGISFLLPSDGYKAAFFIACAPFAYFLTKETSIEPQRAFAGTDQATSDDDDYTT</sequence>
<keyword evidence="2" id="KW-1185">Reference proteome</keyword>
<organism evidence="1 2">
    <name type="scientific">Sinorhizobium terangae</name>
    <dbReference type="NCBI Taxonomy" id="110322"/>
    <lineage>
        <taxon>Bacteria</taxon>
        <taxon>Pseudomonadati</taxon>
        <taxon>Pseudomonadota</taxon>
        <taxon>Alphaproteobacteria</taxon>
        <taxon>Hyphomicrobiales</taxon>
        <taxon>Rhizobiaceae</taxon>
        <taxon>Sinorhizobium/Ensifer group</taxon>
        <taxon>Sinorhizobium</taxon>
    </lineage>
</organism>
<protein>
    <submittedName>
        <fullName evidence="1">Uncharacterized protein</fullName>
    </submittedName>
</protein>
<proteinExistence type="predicted"/>